<dbReference type="GeneID" id="25791062"/>
<dbReference type="HOGENOM" id="CLU_1468360_0_0_1"/>
<dbReference type="InParanoid" id="G9MTV9"/>
<dbReference type="Proteomes" id="UP000007115">
    <property type="component" value="Unassembled WGS sequence"/>
</dbReference>
<keyword evidence="3" id="KW-1185">Reference proteome</keyword>
<dbReference type="RefSeq" id="XP_013956313.1">
    <property type="nucleotide sequence ID" value="XM_014100838.1"/>
</dbReference>
<evidence type="ECO:0000313" key="2">
    <source>
        <dbReference type="EMBL" id="EHK22120.1"/>
    </source>
</evidence>
<feature type="transmembrane region" description="Helical" evidence="1">
    <location>
        <begin position="105"/>
        <end position="132"/>
    </location>
</feature>
<name>G9MTV9_HYPVG</name>
<dbReference type="AlphaFoldDB" id="G9MTV9"/>
<evidence type="ECO:0000256" key="1">
    <source>
        <dbReference type="SAM" id="Phobius"/>
    </source>
</evidence>
<proteinExistence type="predicted"/>
<reference evidence="2 3" key="1">
    <citation type="journal article" date="2011" name="Genome Biol.">
        <title>Comparative genome sequence analysis underscores mycoparasitism as the ancestral life style of Trichoderma.</title>
        <authorList>
            <person name="Kubicek C.P."/>
            <person name="Herrera-Estrella A."/>
            <person name="Seidl-Seiboth V."/>
            <person name="Martinez D.A."/>
            <person name="Druzhinina I.S."/>
            <person name="Thon M."/>
            <person name="Zeilinger S."/>
            <person name="Casas-Flores S."/>
            <person name="Horwitz B.A."/>
            <person name="Mukherjee P.K."/>
            <person name="Mukherjee M."/>
            <person name="Kredics L."/>
            <person name="Alcaraz L.D."/>
            <person name="Aerts A."/>
            <person name="Antal Z."/>
            <person name="Atanasova L."/>
            <person name="Cervantes-Badillo M.G."/>
            <person name="Challacombe J."/>
            <person name="Chertkov O."/>
            <person name="McCluskey K."/>
            <person name="Coulpier F."/>
            <person name="Deshpande N."/>
            <person name="von Doehren H."/>
            <person name="Ebbole D.J."/>
            <person name="Esquivel-Naranjo E.U."/>
            <person name="Fekete E."/>
            <person name="Flipphi M."/>
            <person name="Glaser F."/>
            <person name="Gomez-Rodriguez E.Y."/>
            <person name="Gruber S."/>
            <person name="Han C."/>
            <person name="Henrissat B."/>
            <person name="Hermosa R."/>
            <person name="Hernandez-Onate M."/>
            <person name="Karaffa L."/>
            <person name="Kosti I."/>
            <person name="Le Crom S."/>
            <person name="Lindquist E."/>
            <person name="Lucas S."/>
            <person name="Luebeck M."/>
            <person name="Luebeck P.S."/>
            <person name="Margeot A."/>
            <person name="Metz B."/>
            <person name="Misra M."/>
            <person name="Nevalainen H."/>
            <person name="Omann M."/>
            <person name="Packer N."/>
            <person name="Perrone G."/>
            <person name="Uresti-Rivera E.E."/>
            <person name="Salamov A."/>
            <person name="Schmoll M."/>
            <person name="Seiboth B."/>
            <person name="Shapiro H."/>
            <person name="Sukno S."/>
            <person name="Tamayo-Ramos J.A."/>
            <person name="Tisch D."/>
            <person name="Wiest A."/>
            <person name="Wilkinson H.H."/>
            <person name="Zhang M."/>
            <person name="Coutinho P.M."/>
            <person name="Kenerley C.M."/>
            <person name="Monte E."/>
            <person name="Baker S.E."/>
            <person name="Grigoriev I.V."/>
        </authorList>
    </citation>
    <scope>NUCLEOTIDE SEQUENCE [LARGE SCALE GENOMIC DNA]</scope>
    <source>
        <strain evidence="3">Gv29-8 / FGSC 10586</strain>
    </source>
</reference>
<dbReference type="EMBL" id="ABDF02000013">
    <property type="protein sequence ID" value="EHK22120.1"/>
    <property type="molecule type" value="Genomic_DNA"/>
</dbReference>
<gene>
    <name evidence="2" type="ORF">TRIVIDRAFT_216139</name>
</gene>
<keyword evidence="1" id="KW-0812">Transmembrane</keyword>
<organism evidence="2 3">
    <name type="scientific">Hypocrea virens (strain Gv29-8 / FGSC 10586)</name>
    <name type="common">Gliocladium virens</name>
    <name type="synonym">Trichoderma virens</name>
    <dbReference type="NCBI Taxonomy" id="413071"/>
    <lineage>
        <taxon>Eukaryota</taxon>
        <taxon>Fungi</taxon>
        <taxon>Dikarya</taxon>
        <taxon>Ascomycota</taxon>
        <taxon>Pezizomycotina</taxon>
        <taxon>Sordariomycetes</taxon>
        <taxon>Hypocreomycetidae</taxon>
        <taxon>Hypocreales</taxon>
        <taxon>Hypocreaceae</taxon>
        <taxon>Trichoderma</taxon>
    </lineage>
</organism>
<comment type="caution">
    <text evidence="2">The sequence shown here is derived from an EMBL/GenBank/DDBJ whole genome shotgun (WGS) entry which is preliminary data.</text>
</comment>
<dbReference type="OrthoDB" id="3791552at2759"/>
<protein>
    <submittedName>
        <fullName evidence="2">Uncharacterized protein</fullName>
    </submittedName>
</protein>
<keyword evidence="1" id="KW-0472">Membrane</keyword>
<dbReference type="VEuPathDB" id="FungiDB:TRIVIDRAFT_216139"/>
<sequence>MWTKGRIYHNALRWFSDALQGLGSNLRRRTTNAMIGSVGNLVRTVCIIGCIFELYTSFWELHSACYSTIPDQFVRIAYAGFKFALTCIETAAIGLGIGAEILGHVTLAAVCGYVGIAIALVGIVAGIAYITWGPQPDTPVEKFLNDHLRDIGGYLPEAEPEPVKEWLEDLWKELKKPAQFPLGN</sequence>
<keyword evidence="1" id="KW-1133">Transmembrane helix</keyword>
<feature type="transmembrane region" description="Helical" evidence="1">
    <location>
        <begin position="76"/>
        <end position="98"/>
    </location>
</feature>
<feature type="transmembrane region" description="Helical" evidence="1">
    <location>
        <begin position="33"/>
        <end position="56"/>
    </location>
</feature>
<accession>G9MTV9</accession>
<dbReference type="eggNOG" id="ENOG502S90M">
    <property type="taxonomic scope" value="Eukaryota"/>
</dbReference>
<evidence type="ECO:0000313" key="3">
    <source>
        <dbReference type="Proteomes" id="UP000007115"/>
    </source>
</evidence>